<evidence type="ECO:0000313" key="5">
    <source>
        <dbReference type="EMBL" id="CAD8988495.1"/>
    </source>
</evidence>
<name>A0A7S1N028_9EUKA</name>
<evidence type="ECO:0000259" key="4">
    <source>
        <dbReference type="Pfam" id="PF01929"/>
    </source>
</evidence>
<evidence type="ECO:0000256" key="2">
    <source>
        <dbReference type="ARBA" id="ARBA00022980"/>
    </source>
</evidence>
<gene>
    <name evidence="5" type="ORF">PCOR1465_LOCUS1284</name>
</gene>
<dbReference type="InterPro" id="IPR008991">
    <property type="entry name" value="Translation_prot_SH3-like_sf"/>
</dbReference>
<dbReference type="Gene3D" id="6.10.250.2270">
    <property type="match status" value="1"/>
</dbReference>
<comment type="similarity">
    <text evidence="1">Belongs to the eukaryotic ribosomal protein eL14 family.</text>
</comment>
<dbReference type="Gene3D" id="2.30.30.30">
    <property type="match status" value="1"/>
</dbReference>
<keyword evidence="2" id="KW-0689">Ribosomal protein</keyword>
<dbReference type="SUPFAM" id="SSF50104">
    <property type="entry name" value="Translation proteins SH3-like domain"/>
    <property type="match status" value="1"/>
</dbReference>
<dbReference type="InterPro" id="IPR002784">
    <property type="entry name" value="Ribosomal_eL14_dom"/>
</dbReference>
<dbReference type="PANTHER" id="PTHR11127:SF2">
    <property type="entry name" value="LARGE RIBOSOMAL SUBUNIT PROTEIN EL14"/>
    <property type="match status" value="1"/>
</dbReference>
<dbReference type="GO" id="GO:0006412">
    <property type="term" value="P:translation"/>
    <property type="evidence" value="ECO:0007669"/>
    <property type="project" value="InterPro"/>
</dbReference>
<sequence length="119" mass="13190">MPYTRLVEVGRVAMINYGKDYGKLVVIVDIVDGSRALCDAPGMTRKPIYYKRLAITEFKIDIPRAVDKKDLVSAVGSSKAFEKFAATTWGKKLAAKKAKAGLSDFDRFKKMLAKKAAKK</sequence>
<evidence type="ECO:0000256" key="3">
    <source>
        <dbReference type="ARBA" id="ARBA00023274"/>
    </source>
</evidence>
<proteinExistence type="inferred from homology"/>
<dbReference type="AlphaFoldDB" id="A0A7S1N028"/>
<evidence type="ECO:0000256" key="1">
    <source>
        <dbReference type="ARBA" id="ARBA00006592"/>
    </source>
</evidence>
<dbReference type="InterPro" id="IPR014722">
    <property type="entry name" value="Rib_uL2_dom2"/>
</dbReference>
<dbReference type="Pfam" id="PF01929">
    <property type="entry name" value="Ribosomal_L14e"/>
    <property type="match status" value="1"/>
</dbReference>
<dbReference type="CDD" id="cd23702">
    <property type="entry name" value="eL14"/>
    <property type="match status" value="1"/>
</dbReference>
<organism evidence="5">
    <name type="scientific">Phaeocystis cordata</name>
    <dbReference type="NCBI Taxonomy" id="118079"/>
    <lineage>
        <taxon>Eukaryota</taxon>
        <taxon>Haptista</taxon>
        <taxon>Haptophyta</taxon>
        <taxon>Prymnesiophyceae</taxon>
        <taxon>Phaeocystales</taxon>
        <taxon>Phaeocystaceae</taxon>
        <taxon>Phaeocystis</taxon>
    </lineage>
</organism>
<dbReference type="InterPro" id="IPR039660">
    <property type="entry name" value="Ribosomal_eL14"/>
</dbReference>
<dbReference type="GO" id="GO:0042273">
    <property type="term" value="P:ribosomal large subunit biogenesis"/>
    <property type="evidence" value="ECO:0007669"/>
    <property type="project" value="TreeGrafter"/>
</dbReference>
<dbReference type="PANTHER" id="PTHR11127">
    <property type="entry name" value="60S RIBOSOMAL PROTEIN L14"/>
    <property type="match status" value="1"/>
</dbReference>
<dbReference type="EMBL" id="HBFZ01001915">
    <property type="protein sequence ID" value="CAD8988495.1"/>
    <property type="molecule type" value="Transcribed_RNA"/>
</dbReference>
<reference evidence="5" key="1">
    <citation type="submission" date="2021-01" db="EMBL/GenBank/DDBJ databases">
        <authorList>
            <person name="Corre E."/>
            <person name="Pelletier E."/>
            <person name="Niang G."/>
            <person name="Scheremetjew M."/>
            <person name="Finn R."/>
            <person name="Kale V."/>
            <person name="Holt S."/>
            <person name="Cochrane G."/>
            <person name="Meng A."/>
            <person name="Brown T."/>
            <person name="Cohen L."/>
        </authorList>
    </citation>
    <scope>NUCLEOTIDE SEQUENCE</scope>
    <source>
        <strain evidence="5">RCC1383</strain>
    </source>
</reference>
<feature type="domain" description="Large ribosomal subunit protein eL14" evidence="4">
    <location>
        <begin position="45"/>
        <end position="117"/>
    </location>
</feature>
<keyword evidence="3" id="KW-0687">Ribonucleoprotein</keyword>
<dbReference type="GO" id="GO:0022625">
    <property type="term" value="C:cytosolic large ribosomal subunit"/>
    <property type="evidence" value="ECO:0007669"/>
    <property type="project" value="TreeGrafter"/>
</dbReference>
<dbReference type="GO" id="GO:0003723">
    <property type="term" value="F:RNA binding"/>
    <property type="evidence" value="ECO:0007669"/>
    <property type="project" value="InterPro"/>
</dbReference>
<dbReference type="GO" id="GO:0003735">
    <property type="term" value="F:structural constituent of ribosome"/>
    <property type="evidence" value="ECO:0007669"/>
    <property type="project" value="InterPro"/>
</dbReference>
<accession>A0A7S1N028</accession>
<protein>
    <recommendedName>
        <fullName evidence="4">Large ribosomal subunit protein eL14 domain-containing protein</fullName>
    </recommendedName>
</protein>